<evidence type="ECO:0000256" key="4">
    <source>
        <dbReference type="SAM" id="SignalP"/>
    </source>
</evidence>
<protein>
    <recommendedName>
        <fullName evidence="5">Low molecular weight antigen MTB12-like C-terminal domain-containing protein</fullName>
    </recommendedName>
</protein>
<comment type="similarity">
    <text evidence="2">Belongs to the MTB12 family.</text>
</comment>
<evidence type="ECO:0000313" key="7">
    <source>
        <dbReference type="Proteomes" id="UP001141629"/>
    </source>
</evidence>
<evidence type="ECO:0000259" key="5">
    <source>
        <dbReference type="Pfam" id="PF26580"/>
    </source>
</evidence>
<dbReference type="Pfam" id="PF26580">
    <property type="entry name" value="Mtb12_C"/>
    <property type="match status" value="1"/>
</dbReference>
<dbReference type="PROSITE" id="PS51257">
    <property type="entry name" value="PROKAR_LIPOPROTEIN"/>
    <property type="match status" value="1"/>
</dbReference>
<name>A0A9X2YQG9_9MYCO</name>
<gene>
    <name evidence="6" type="ORF">H7K45_23875</name>
</gene>
<feature type="chain" id="PRO_5040846887" description="Low molecular weight antigen MTB12-like C-terminal domain-containing protein" evidence="4">
    <location>
        <begin position="24"/>
        <end position="178"/>
    </location>
</feature>
<comment type="caution">
    <text evidence="6">The sequence shown here is derived from an EMBL/GenBank/DDBJ whole genome shotgun (WGS) entry which is preliminary data.</text>
</comment>
<dbReference type="EMBL" id="JACKVK010000013">
    <property type="protein sequence ID" value="MCV7423598.1"/>
    <property type="molecule type" value="Genomic_DNA"/>
</dbReference>
<evidence type="ECO:0000313" key="6">
    <source>
        <dbReference type="EMBL" id="MCV7423598.1"/>
    </source>
</evidence>
<dbReference type="InterPro" id="IPR058644">
    <property type="entry name" value="Mtb12-like_C"/>
</dbReference>
<sequence>MTSRAPVLSAVTLVAALWLGGCADPPQAAGPQSAPPATGTMRPALPTVAPLPSPDQLTGVLYRLADPTVPAEQKVALVQYATADDVPALKNFGEALVASGFAPLTVDATDLRWAGEPGHVVATVTIGSPDPQVRPFTFPMEFAPVRDTWQLSKRTADQLLPLVGATPPPPPPPAPPPG</sequence>
<feature type="region of interest" description="Disordered" evidence="3">
    <location>
        <begin position="156"/>
        <end position="178"/>
    </location>
</feature>
<reference evidence="6" key="2">
    <citation type="journal article" date="2022" name="BMC Genomics">
        <title>Comparative genome analysis of mycobacteria focusing on tRNA and non-coding RNA.</title>
        <authorList>
            <person name="Behra P.R.K."/>
            <person name="Pettersson B.M.F."/>
            <person name="Ramesh M."/>
            <person name="Das S."/>
            <person name="Dasgupta S."/>
            <person name="Kirsebom L.A."/>
        </authorList>
    </citation>
    <scope>NUCLEOTIDE SEQUENCE</scope>
    <source>
        <strain evidence="6">DSM 44838</strain>
    </source>
</reference>
<keyword evidence="1 4" id="KW-0732">Signal</keyword>
<feature type="compositionally biased region" description="Pro residues" evidence="3">
    <location>
        <begin position="166"/>
        <end position="178"/>
    </location>
</feature>
<reference evidence="6" key="1">
    <citation type="submission" date="2020-07" db="EMBL/GenBank/DDBJ databases">
        <authorList>
            <person name="Pettersson B.M.F."/>
            <person name="Behra P.R.K."/>
            <person name="Ramesh M."/>
            <person name="Das S."/>
            <person name="Dasgupta S."/>
            <person name="Kirsebom L.A."/>
        </authorList>
    </citation>
    <scope>NUCLEOTIDE SEQUENCE</scope>
    <source>
        <strain evidence="6">DSM 44838</strain>
    </source>
</reference>
<evidence type="ECO:0000256" key="2">
    <source>
        <dbReference type="ARBA" id="ARBA00093774"/>
    </source>
</evidence>
<proteinExistence type="inferred from homology"/>
<evidence type="ECO:0000256" key="1">
    <source>
        <dbReference type="ARBA" id="ARBA00022729"/>
    </source>
</evidence>
<dbReference type="Proteomes" id="UP001141629">
    <property type="component" value="Unassembled WGS sequence"/>
</dbReference>
<feature type="domain" description="Low molecular weight antigen MTB12-like C-terminal" evidence="5">
    <location>
        <begin position="50"/>
        <end position="166"/>
    </location>
</feature>
<feature type="signal peptide" evidence="4">
    <location>
        <begin position="1"/>
        <end position="23"/>
    </location>
</feature>
<evidence type="ECO:0000256" key="3">
    <source>
        <dbReference type="SAM" id="MobiDB-lite"/>
    </source>
</evidence>
<dbReference type="AlphaFoldDB" id="A0A9X2YQG9"/>
<accession>A0A9X2YQG9</accession>
<keyword evidence="7" id="KW-1185">Reference proteome</keyword>
<organism evidence="6 7">
    <name type="scientific">Mycobacterium yunnanensis</name>
    <dbReference type="NCBI Taxonomy" id="368477"/>
    <lineage>
        <taxon>Bacteria</taxon>
        <taxon>Bacillati</taxon>
        <taxon>Actinomycetota</taxon>
        <taxon>Actinomycetes</taxon>
        <taxon>Mycobacteriales</taxon>
        <taxon>Mycobacteriaceae</taxon>
        <taxon>Mycobacterium</taxon>
    </lineage>
</organism>